<dbReference type="Proteomes" id="UP000315295">
    <property type="component" value="Unassembled WGS sequence"/>
</dbReference>
<accession>A0A540KJ33</accession>
<proteinExistence type="predicted"/>
<name>A0A540KJ33_MALBA</name>
<gene>
    <name evidence="1" type="ORF">C1H46_040227</name>
</gene>
<evidence type="ECO:0000313" key="2">
    <source>
        <dbReference type="Proteomes" id="UP000315295"/>
    </source>
</evidence>
<dbReference type="AlphaFoldDB" id="A0A540KJ33"/>
<organism evidence="1 2">
    <name type="scientific">Malus baccata</name>
    <name type="common">Siberian crab apple</name>
    <name type="synonym">Pyrus baccata</name>
    <dbReference type="NCBI Taxonomy" id="106549"/>
    <lineage>
        <taxon>Eukaryota</taxon>
        <taxon>Viridiplantae</taxon>
        <taxon>Streptophyta</taxon>
        <taxon>Embryophyta</taxon>
        <taxon>Tracheophyta</taxon>
        <taxon>Spermatophyta</taxon>
        <taxon>Magnoliopsida</taxon>
        <taxon>eudicotyledons</taxon>
        <taxon>Gunneridae</taxon>
        <taxon>Pentapetalae</taxon>
        <taxon>rosids</taxon>
        <taxon>fabids</taxon>
        <taxon>Rosales</taxon>
        <taxon>Rosaceae</taxon>
        <taxon>Amygdaloideae</taxon>
        <taxon>Maleae</taxon>
        <taxon>Malus</taxon>
    </lineage>
</organism>
<keyword evidence="2" id="KW-1185">Reference proteome</keyword>
<sequence>MAQLEDLNGVVLGHGGRDDDVFNRSNKDVVSAAQQLAGHRTFRVASEIVREQGLLGLYQGLSSVILKHL</sequence>
<dbReference type="EMBL" id="VIEB01001205">
    <property type="protein sequence ID" value="TQD74231.1"/>
    <property type="molecule type" value="Genomic_DNA"/>
</dbReference>
<protein>
    <submittedName>
        <fullName evidence="1">Uncharacterized protein</fullName>
    </submittedName>
</protein>
<reference evidence="1 2" key="1">
    <citation type="journal article" date="2019" name="G3 (Bethesda)">
        <title>Sequencing of a Wild Apple (Malus baccata) Genome Unravels the Differences Between Cultivated and Wild Apple Species Regarding Disease Resistance and Cold Tolerance.</title>
        <authorList>
            <person name="Chen X."/>
        </authorList>
    </citation>
    <scope>NUCLEOTIDE SEQUENCE [LARGE SCALE GENOMIC DNA]</scope>
    <source>
        <strain evidence="2">cv. Shandingzi</strain>
        <tissue evidence="1">Leaves</tissue>
    </source>
</reference>
<evidence type="ECO:0000313" key="1">
    <source>
        <dbReference type="EMBL" id="TQD74231.1"/>
    </source>
</evidence>
<comment type="caution">
    <text evidence="1">The sequence shown here is derived from an EMBL/GenBank/DDBJ whole genome shotgun (WGS) entry which is preliminary data.</text>
</comment>